<protein>
    <submittedName>
        <fullName evidence="11">Alanine or glycine:cation symporter, AGCS family</fullName>
    </submittedName>
</protein>
<feature type="transmembrane region" description="Helical" evidence="9">
    <location>
        <begin position="144"/>
        <end position="167"/>
    </location>
</feature>
<dbReference type="STRING" id="1043493.SAMN05421637_0330"/>
<keyword evidence="3 9" id="KW-0813">Transport</keyword>
<evidence type="ECO:0000313" key="12">
    <source>
        <dbReference type="Proteomes" id="UP000183315"/>
    </source>
</evidence>
<feature type="transmembrane region" description="Helical" evidence="9">
    <location>
        <begin position="244"/>
        <end position="268"/>
    </location>
</feature>
<evidence type="ECO:0000313" key="11">
    <source>
        <dbReference type="EMBL" id="SEI89356.1"/>
    </source>
</evidence>
<keyword evidence="8 9" id="KW-0472">Membrane</keyword>
<evidence type="ECO:0000256" key="9">
    <source>
        <dbReference type="RuleBase" id="RU363064"/>
    </source>
</evidence>
<dbReference type="InterPro" id="IPR001463">
    <property type="entry name" value="Na/Ala_symport"/>
</dbReference>
<evidence type="ECO:0000256" key="4">
    <source>
        <dbReference type="ARBA" id="ARBA00022475"/>
    </source>
</evidence>
<feature type="transmembrane region" description="Helical" evidence="9">
    <location>
        <begin position="218"/>
        <end position="238"/>
    </location>
</feature>
<comment type="subcellular location">
    <subcellularLocation>
        <location evidence="1 9">Cell membrane</location>
        <topology evidence="1 9">Multi-pass membrane protein</topology>
    </subcellularLocation>
</comment>
<feature type="region of interest" description="Disordered" evidence="10">
    <location>
        <begin position="473"/>
        <end position="501"/>
    </location>
</feature>
<feature type="transmembrane region" description="Helical" evidence="9">
    <location>
        <begin position="418"/>
        <end position="441"/>
    </location>
</feature>
<dbReference type="NCBIfam" id="TIGR00835">
    <property type="entry name" value="agcS"/>
    <property type="match status" value="1"/>
</dbReference>
<feature type="transmembrane region" description="Helical" evidence="9">
    <location>
        <begin position="394"/>
        <end position="412"/>
    </location>
</feature>
<keyword evidence="12" id="KW-1185">Reference proteome</keyword>
<dbReference type="Proteomes" id="UP000183315">
    <property type="component" value="Unassembled WGS sequence"/>
</dbReference>
<evidence type="ECO:0000256" key="6">
    <source>
        <dbReference type="ARBA" id="ARBA00022847"/>
    </source>
</evidence>
<feature type="transmembrane region" description="Helical" evidence="9">
    <location>
        <begin position="15"/>
        <end position="33"/>
    </location>
</feature>
<dbReference type="Gene3D" id="1.20.1740.10">
    <property type="entry name" value="Amino acid/polyamine transporter I"/>
    <property type="match status" value="1"/>
</dbReference>
<feature type="transmembrane region" description="Helical" evidence="9">
    <location>
        <begin position="187"/>
        <end position="206"/>
    </location>
</feature>
<accession>A0A1H6UCP8</accession>
<dbReference type="AlphaFoldDB" id="A0A1H6UCP8"/>
<evidence type="ECO:0000256" key="3">
    <source>
        <dbReference type="ARBA" id="ARBA00022448"/>
    </source>
</evidence>
<dbReference type="PRINTS" id="PR00175">
    <property type="entry name" value="NAALASMPORT"/>
</dbReference>
<dbReference type="PANTHER" id="PTHR30330">
    <property type="entry name" value="AGSS FAMILY TRANSPORTER, SODIUM-ALANINE"/>
    <property type="match status" value="1"/>
</dbReference>
<feature type="transmembrane region" description="Helical" evidence="9">
    <location>
        <begin position="348"/>
        <end position="374"/>
    </location>
</feature>
<dbReference type="EMBL" id="FNZI01000001">
    <property type="protein sequence ID" value="SEI89356.1"/>
    <property type="molecule type" value="Genomic_DNA"/>
</dbReference>
<comment type="similarity">
    <text evidence="2 9">Belongs to the alanine or glycine:cation symporter (AGCS) (TC 2.A.25) family.</text>
</comment>
<organism evidence="11 12">
    <name type="scientific">Demequina mangrovi</name>
    <dbReference type="NCBI Taxonomy" id="1043493"/>
    <lineage>
        <taxon>Bacteria</taxon>
        <taxon>Bacillati</taxon>
        <taxon>Actinomycetota</taxon>
        <taxon>Actinomycetes</taxon>
        <taxon>Micrococcales</taxon>
        <taxon>Demequinaceae</taxon>
        <taxon>Demequina</taxon>
    </lineage>
</organism>
<keyword evidence="7 9" id="KW-1133">Transmembrane helix</keyword>
<evidence type="ECO:0000256" key="5">
    <source>
        <dbReference type="ARBA" id="ARBA00022692"/>
    </source>
</evidence>
<evidence type="ECO:0000256" key="8">
    <source>
        <dbReference type="ARBA" id="ARBA00023136"/>
    </source>
</evidence>
<feature type="transmembrane region" description="Helical" evidence="9">
    <location>
        <begin position="308"/>
        <end position="328"/>
    </location>
</feature>
<feature type="transmembrane region" description="Helical" evidence="9">
    <location>
        <begin position="99"/>
        <end position="123"/>
    </location>
</feature>
<reference evidence="12" key="1">
    <citation type="submission" date="2016-10" db="EMBL/GenBank/DDBJ databases">
        <authorList>
            <person name="Varghese N."/>
        </authorList>
    </citation>
    <scope>NUCLEOTIDE SEQUENCE [LARGE SCALE GENOMIC DNA]</scope>
    <source>
        <strain evidence="12">DSM 24868</strain>
    </source>
</reference>
<dbReference type="GO" id="GO:0005886">
    <property type="term" value="C:plasma membrane"/>
    <property type="evidence" value="ECO:0007669"/>
    <property type="project" value="UniProtKB-SubCell"/>
</dbReference>
<dbReference type="PANTHER" id="PTHR30330:SF1">
    <property type="entry name" value="AMINO-ACID CARRIER PROTEIN ALST"/>
    <property type="match status" value="1"/>
</dbReference>
<dbReference type="GO" id="GO:0005283">
    <property type="term" value="F:amino acid:sodium symporter activity"/>
    <property type="evidence" value="ECO:0007669"/>
    <property type="project" value="InterPro"/>
</dbReference>
<dbReference type="Pfam" id="PF01235">
    <property type="entry name" value="Na_Ala_symp"/>
    <property type="match status" value="1"/>
</dbReference>
<evidence type="ECO:0000256" key="1">
    <source>
        <dbReference type="ARBA" id="ARBA00004651"/>
    </source>
</evidence>
<keyword evidence="4 9" id="KW-1003">Cell membrane</keyword>
<dbReference type="FunFam" id="1.20.1740.10:FF:000004">
    <property type="entry name" value="Sodium:alanine symporter family protein"/>
    <property type="match status" value="1"/>
</dbReference>
<evidence type="ECO:0000256" key="7">
    <source>
        <dbReference type="ARBA" id="ARBA00022989"/>
    </source>
</evidence>
<sequence>MDALEELVATWTDGLWSWAVVPVVAVLGVYFTARSGVVQLRLLPRMVKGLTDRTPTDAEGKPQSLSAFQAFSVSAASRVGIGNIAGVGTAIAVGGPGAIAWMWLMALIGAATSFVEATLAQLYKHRDASGFRGGPAYYVQRGLGLRWLGITLAVVLIVAAPFAVTMLQSFTIAETVTDSFTGGAPGWVAPTVTVIVGALTAAVIFGGSHRIALVTETLVPLMAFLYLGLGVLIVVLHADAIGPVVSAIVHDAVTGEAVAGGALGTVILTGVQRGMFSNEAGFGTAPNAAASAATTHPVKQGLVQSLGVYFDTLFVCSITAFIILVTRPDLETAEPGVALTHDAVVGSLGGWAGILLSVIVFMLAFSTILGLYFYGESNVEYITGRRTVLVGYRIAVIALVVIGGLVSASLVWSLSDLLLGFLALLNLLALAPLSRHAFALLRDFTAQHREGRDPVFTRDRLPAIPRVDVWEDEETVTGLPGPGTPEAEPKIGHPPDAPPGP</sequence>
<evidence type="ECO:0000256" key="2">
    <source>
        <dbReference type="ARBA" id="ARBA00009261"/>
    </source>
</evidence>
<dbReference type="OrthoDB" id="9806926at2"/>
<dbReference type="eggNOG" id="COG1115">
    <property type="taxonomic scope" value="Bacteria"/>
</dbReference>
<gene>
    <name evidence="11" type="ORF">SAMN05421637_0330</name>
</gene>
<evidence type="ECO:0000256" key="10">
    <source>
        <dbReference type="SAM" id="MobiDB-lite"/>
    </source>
</evidence>
<keyword evidence="6 9" id="KW-0769">Symport</keyword>
<feature type="transmembrane region" description="Helical" evidence="9">
    <location>
        <begin position="70"/>
        <end position="93"/>
    </location>
</feature>
<keyword evidence="5 9" id="KW-0812">Transmembrane</keyword>
<proteinExistence type="inferred from homology"/>
<dbReference type="RefSeq" id="WP_074789075.1">
    <property type="nucleotide sequence ID" value="NZ_BBLU01000001.1"/>
</dbReference>
<name>A0A1H6UCP8_9MICO</name>